<evidence type="ECO:0000313" key="5">
    <source>
        <dbReference type="EMBL" id="CAK0840831.1"/>
    </source>
</evidence>
<dbReference type="Proteomes" id="UP001189429">
    <property type="component" value="Unassembled WGS sequence"/>
</dbReference>
<proteinExistence type="inferred from homology"/>
<feature type="compositionally biased region" description="Basic and acidic residues" evidence="3">
    <location>
        <begin position="85"/>
        <end position="100"/>
    </location>
</feature>
<dbReference type="Pfam" id="PF00400">
    <property type="entry name" value="WD40"/>
    <property type="match status" value="1"/>
</dbReference>
<dbReference type="SUPFAM" id="SSF50978">
    <property type="entry name" value="WD40 repeat-like"/>
    <property type="match status" value="1"/>
</dbReference>
<comment type="similarity">
    <text evidence="1">Belongs to the AB hydrolase superfamily. AB hydrolase 2 family.</text>
</comment>
<dbReference type="PANTHER" id="PTHR10655">
    <property type="entry name" value="LYSOPHOSPHOLIPASE-RELATED"/>
    <property type="match status" value="1"/>
</dbReference>
<feature type="compositionally biased region" description="Low complexity" evidence="3">
    <location>
        <begin position="67"/>
        <end position="84"/>
    </location>
</feature>
<dbReference type="InterPro" id="IPR050565">
    <property type="entry name" value="LYPA1-2/EST-like"/>
</dbReference>
<name>A0ABN9T6Y1_9DINO</name>
<dbReference type="Gene3D" id="3.40.50.1820">
    <property type="entry name" value="alpha/beta hydrolase"/>
    <property type="match status" value="1"/>
</dbReference>
<keyword evidence="2" id="KW-0378">Hydrolase</keyword>
<dbReference type="Pfam" id="PF02230">
    <property type="entry name" value="Abhydrolase_2"/>
    <property type="match status" value="1"/>
</dbReference>
<gene>
    <name evidence="5" type="ORF">PCOR1329_LOCUS36173</name>
</gene>
<protein>
    <recommendedName>
        <fullName evidence="4">Phospholipase/carboxylesterase/thioesterase domain-containing protein</fullName>
    </recommendedName>
</protein>
<dbReference type="PANTHER" id="PTHR10655:SF17">
    <property type="entry name" value="LYSOPHOSPHOLIPASE-LIKE PROTEIN 1"/>
    <property type="match status" value="1"/>
</dbReference>
<sequence>MALWRQRGPLPWCFHAAAEAELRQKRGTTTATREWKVRPGPNPARIGAGGQLAPSAPAPLPRGGGRRALPGGARRPRGGDLLPGQRREALPAGRRAEDGGLVRPHGAPAQLARGSDTSSVEASVARLLEFLQRLQREGVPAHRIVVGGFSMGGGIALQLALRHPGSLGAVFALSSYLCDDAAAYRLAEGSRGVRRPPVFMAHGRADSFIQFAWGEATARRLGGLGVPVRFVPLPGVGHELASSEIDQLGAWIGEDHAPRAPCKLQWQLKESSSLCPIQLSAAVEGRSGGPGTMESSSLCPIQLSAAVKGRSGNLGGSCPNGRAFVAGVVIGGFSFSAEPRPGVDDAAGGPRRAAGRGEKFQPESRIPARAEVDWRDFAGKTDFAGRQAAVAAAARFTFLTGSHDRSLLLWDTRVGGAGAAVARWRQQDWVTCVEFHPTDQDVLLSSDKAVRQWDFRRPGSGALGVLHRHRKLVSRFRVDPLRLASCSLDGSVKVSSLEPPEFRVASPRGRAAPEAGSPCGKESDEVCTLRTSTDYVLCIGFDATRLLAGGVDGRVELFDFSQPGHFRKGTPSPLLSPAAARCGDPVDVQMTGLQELEI</sequence>
<keyword evidence="6" id="KW-1185">Reference proteome</keyword>
<feature type="compositionally biased region" description="Basic and acidic residues" evidence="3">
    <location>
        <begin position="355"/>
        <end position="365"/>
    </location>
</feature>
<dbReference type="EMBL" id="CAUYUJ010014404">
    <property type="protein sequence ID" value="CAK0840831.1"/>
    <property type="molecule type" value="Genomic_DNA"/>
</dbReference>
<evidence type="ECO:0000256" key="1">
    <source>
        <dbReference type="ARBA" id="ARBA00006499"/>
    </source>
</evidence>
<evidence type="ECO:0000256" key="2">
    <source>
        <dbReference type="ARBA" id="ARBA00022801"/>
    </source>
</evidence>
<feature type="region of interest" description="Disordered" evidence="3">
    <location>
        <begin position="341"/>
        <end position="365"/>
    </location>
</feature>
<dbReference type="InterPro" id="IPR015943">
    <property type="entry name" value="WD40/YVTN_repeat-like_dom_sf"/>
</dbReference>
<evidence type="ECO:0000313" key="6">
    <source>
        <dbReference type="Proteomes" id="UP001189429"/>
    </source>
</evidence>
<dbReference type="InterPro" id="IPR001680">
    <property type="entry name" value="WD40_rpt"/>
</dbReference>
<evidence type="ECO:0000259" key="4">
    <source>
        <dbReference type="Pfam" id="PF02230"/>
    </source>
</evidence>
<dbReference type="SUPFAM" id="SSF53474">
    <property type="entry name" value="alpha/beta-Hydrolases"/>
    <property type="match status" value="1"/>
</dbReference>
<dbReference type="Gene3D" id="2.130.10.10">
    <property type="entry name" value="YVTN repeat-like/Quinoprotein amine dehydrogenase"/>
    <property type="match status" value="1"/>
</dbReference>
<feature type="domain" description="Phospholipase/carboxylesterase/thioesterase" evidence="4">
    <location>
        <begin position="115"/>
        <end position="248"/>
    </location>
</feature>
<evidence type="ECO:0000256" key="3">
    <source>
        <dbReference type="SAM" id="MobiDB-lite"/>
    </source>
</evidence>
<accession>A0ABN9T6Y1</accession>
<dbReference type="InterPro" id="IPR003140">
    <property type="entry name" value="PLipase/COase/thioEstase"/>
</dbReference>
<comment type="caution">
    <text evidence="5">The sequence shown here is derived from an EMBL/GenBank/DDBJ whole genome shotgun (WGS) entry which is preliminary data.</text>
</comment>
<feature type="region of interest" description="Disordered" evidence="3">
    <location>
        <begin position="24"/>
        <end position="116"/>
    </location>
</feature>
<reference evidence="5" key="1">
    <citation type="submission" date="2023-10" db="EMBL/GenBank/DDBJ databases">
        <authorList>
            <person name="Chen Y."/>
            <person name="Shah S."/>
            <person name="Dougan E. K."/>
            <person name="Thang M."/>
            <person name="Chan C."/>
        </authorList>
    </citation>
    <scope>NUCLEOTIDE SEQUENCE [LARGE SCALE GENOMIC DNA]</scope>
</reference>
<organism evidence="5 6">
    <name type="scientific">Prorocentrum cordatum</name>
    <dbReference type="NCBI Taxonomy" id="2364126"/>
    <lineage>
        <taxon>Eukaryota</taxon>
        <taxon>Sar</taxon>
        <taxon>Alveolata</taxon>
        <taxon>Dinophyceae</taxon>
        <taxon>Prorocentrales</taxon>
        <taxon>Prorocentraceae</taxon>
        <taxon>Prorocentrum</taxon>
    </lineage>
</organism>
<dbReference type="InterPro" id="IPR036322">
    <property type="entry name" value="WD40_repeat_dom_sf"/>
</dbReference>
<dbReference type="InterPro" id="IPR029058">
    <property type="entry name" value="AB_hydrolase_fold"/>
</dbReference>
<dbReference type="SMART" id="SM00320">
    <property type="entry name" value="WD40"/>
    <property type="match status" value="4"/>
</dbReference>